<name>A0A8C3PAT8_CHRPI</name>
<comment type="similarity">
    <text evidence="2 9">Belongs to the chondroitin N-acetylgalactosaminyltransferase family.</text>
</comment>
<keyword evidence="7 9" id="KW-0333">Golgi apparatus</keyword>
<dbReference type="GeneTree" id="ENSGT01050000244857"/>
<evidence type="ECO:0000256" key="9">
    <source>
        <dbReference type="RuleBase" id="RU364016"/>
    </source>
</evidence>
<dbReference type="PANTHER" id="PTHR12369">
    <property type="entry name" value="CHONDROITIN SYNTHASE"/>
    <property type="match status" value="1"/>
</dbReference>
<dbReference type="Pfam" id="PF05679">
    <property type="entry name" value="CHGN"/>
    <property type="match status" value="1"/>
</dbReference>
<dbReference type="AlphaFoldDB" id="A0A8C3PAT8"/>
<evidence type="ECO:0000256" key="5">
    <source>
        <dbReference type="ARBA" id="ARBA00022968"/>
    </source>
</evidence>
<evidence type="ECO:0000313" key="11">
    <source>
        <dbReference type="Proteomes" id="UP000694380"/>
    </source>
</evidence>
<keyword evidence="11" id="KW-1185">Reference proteome</keyword>
<reference evidence="10" key="2">
    <citation type="submission" date="2025-09" db="UniProtKB">
        <authorList>
            <consortium name="Ensembl"/>
        </authorList>
    </citation>
    <scope>IDENTIFICATION</scope>
</reference>
<comment type="subcellular location">
    <subcellularLocation>
        <location evidence="1 9">Golgi apparatus</location>
        <location evidence="1 9">Golgi stack membrane</location>
        <topology evidence="1 9">Single-pass type II membrane protein</topology>
    </subcellularLocation>
</comment>
<dbReference type="InterPro" id="IPR051227">
    <property type="entry name" value="CS_glycosyltransferase"/>
</dbReference>
<evidence type="ECO:0000256" key="6">
    <source>
        <dbReference type="ARBA" id="ARBA00022989"/>
    </source>
</evidence>
<reference evidence="10" key="1">
    <citation type="submission" date="2025-08" db="UniProtKB">
        <authorList>
            <consortium name="Ensembl"/>
        </authorList>
    </citation>
    <scope>IDENTIFICATION</scope>
</reference>
<keyword evidence="6" id="KW-1133">Transmembrane helix</keyword>
<evidence type="ECO:0000256" key="2">
    <source>
        <dbReference type="ARBA" id="ARBA00009239"/>
    </source>
</evidence>
<dbReference type="Proteomes" id="UP000694380">
    <property type="component" value="Unplaced"/>
</dbReference>
<evidence type="ECO:0000256" key="8">
    <source>
        <dbReference type="ARBA" id="ARBA00023136"/>
    </source>
</evidence>
<dbReference type="EC" id="2.4.1.-" evidence="9"/>
<evidence type="ECO:0000313" key="10">
    <source>
        <dbReference type="Ensembl" id="ENSCPBP00000028788.1"/>
    </source>
</evidence>
<keyword evidence="5 9" id="KW-0735">Signal-anchor</keyword>
<keyword evidence="3 9" id="KW-0808">Transferase</keyword>
<organism evidence="10 11">
    <name type="scientific">Chrysemys picta bellii</name>
    <name type="common">Western painted turtle</name>
    <name type="synonym">Emys bellii</name>
    <dbReference type="NCBI Taxonomy" id="8478"/>
    <lineage>
        <taxon>Eukaryota</taxon>
        <taxon>Metazoa</taxon>
        <taxon>Chordata</taxon>
        <taxon>Craniata</taxon>
        <taxon>Vertebrata</taxon>
        <taxon>Euteleostomi</taxon>
        <taxon>Archelosauria</taxon>
        <taxon>Testudinata</taxon>
        <taxon>Testudines</taxon>
        <taxon>Cryptodira</taxon>
        <taxon>Durocryptodira</taxon>
        <taxon>Testudinoidea</taxon>
        <taxon>Emydidae</taxon>
        <taxon>Chrysemys</taxon>
    </lineage>
</organism>
<dbReference type="GO" id="GO:0032580">
    <property type="term" value="C:Golgi cisterna membrane"/>
    <property type="evidence" value="ECO:0007669"/>
    <property type="project" value="UniProtKB-SubCell"/>
</dbReference>
<dbReference type="InterPro" id="IPR008428">
    <property type="entry name" value="Chond_GalNAc"/>
</dbReference>
<evidence type="ECO:0000256" key="3">
    <source>
        <dbReference type="ARBA" id="ARBA00022679"/>
    </source>
</evidence>
<dbReference type="GO" id="GO:0047238">
    <property type="term" value="F:glucuronosyl-N-acetylgalactosaminyl-proteoglycan 4-beta-N-acetylgalactosaminyltransferase activity"/>
    <property type="evidence" value="ECO:0007669"/>
    <property type="project" value="TreeGrafter"/>
</dbReference>
<evidence type="ECO:0000256" key="7">
    <source>
        <dbReference type="ARBA" id="ARBA00023034"/>
    </source>
</evidence>
<evidence type="ECO:0000256" key="4">
    <source>
        <dbReference type="ARBA" id="ARBA00022692"/>
    </source>
</evidence>
<proteinExistence type="inferred from homology"/>
<protein>
    <recommendedName>
        <fullName evidence="9">Hexosyltransferase</fullName>
        <ecNumber evidence="9">2.4.1.-</ecNumber>
    </recommendedName>
</protein>
<sequence length="379" mass="44462">MFFSTACSSGFLRALLDYSHLLPTSSFSRHEEMHSEILANYIASCAVRIIQKAAISSEKISKMQQLFHENYEHNRKGYIQDLHNSKIHTAITLHPNKRPAYQYRLHNYILSRKISELRYRTIQLHRESALMSKLSNSEINKEDQQLGMMPSFNRFQPRERNEVIEWEFLTGKLLYSVAENQPPRQSINSILRAALDDTVMQVMEMINENSKSRGRLIDFKEIQYGYRRVDPMHGVEYILDLLLLYKRHKGRKLTVPVRRHAYLQQLFSKPFFKEAEELDVRSLVENINSDTQSFSFLSNSLKIFSSFHGTKEIGGHSDKKIHILVPLTGRYDIFLRFMENFEKTCDPSGATSLSPRLHRIHLRSNRTWWEMSTLQSSRV</sequence>
<dbReference type="Ensembl" id="ENSCPBT00000033888.1">
    <property type="protein sequence ID" value="ENSCPBP00000028788.1"/>
    <property type="gene ID" value="ENSCPBG00000020311.1"/>
</dbReference>
<evidence type="ECO:0000256" key="1">
    <source>
        <dbReference type="ARBA" id="ARBA00004447"/>
    </source>
</evidence>
<dbReference type="PANTHER" id="PTHR12369:SF40">
    <property type="entry name" value="CHONDROITIN SULFATE SYNTHASE 3"/>
    <property type="match status" value="1"/>
</dbReference>
<accession>A0A8C3PAT8</accession>
<keyword evidence="8" id="KW-0472">Membrane</keyword>
<keyword evidence="4" id="KW-0812">Transmembrane</keyword>